<feature type="coiled-coil region" evidence="4">
    <location>
        <begin position="156"/>
        <end position="183"/>
    </location>
</feature>
<dbReference type="Gene3D" id="1.10.287.470">
    <property type="entry name" value="Helix hairpin bin"/>
    <property type="match status" value="1"/>
</dbReference>
<dbReference type="Pfam" id="PF25917">
    <property type="entry name" value="BSH_RND"/>
    <property type="match status" value="1"/>
</dbReference>
<dbReference type="EMBL" id="SMYL01000004">
    <property type="protein sequence ID" value="TDK65876.1"/>
    <property type="molecule type" value="Genomic_DNA"/>
</dbReference>
<protein>
    <submittedName>
        <fullName evidence="9">Efflux RND transporter periplasmic adaptor subunit</fullName>
    </submittedName>
</protein>
<reference evidence="9 10" key="1">
    <citation type="submission" date="2019-03" db="EMBL/GenBank/DDBJ databases">
        <title>Sapientia aquatica gen. nov., sp. nov., isolated from a crater lake.</title>
        <authorList>
            <person name="Felfoldi T."/>
            <person name="Szabo A."/>
            <person name="Toth E."/>
            <person name="Schumann P."/>
            <person name="Keki Z."/>
            <person name="Marialigeti K."/>
            <person name="Mathe I."/>
        </authorList>
    </citation>
    <scope>NUCLEOTIDE SEQUENCE [LARGE SCALE GENOMIC DNA]</scope>
    <source>
        <strain evidence="9 10">SA-152</strain>
    </source>
</reference>
<comment type="caution">
    <text evidence="9">The sequence shown here is derived from an EMBL/GenBank/DDBJ whole genome shotgun (WGS) entry which is preliminary data.</text>
</comment>
<evidence type="ECO:0000313" key="9">
    <source>
        <dbReference type="EMBL" id="TDK65876.1"/>
    </source>
</evidence>
<dbReference type="Gene3D" id="2.40.420.20">
    <property type="match status" value="1"/>
</dbReference>
<feature type="region of interest" description="Disordered" evidence="5">
    <location>
        <begin position="402"/>
        <end position="426"/>
    </location>
</feature>
<feature type="domain" description="Multidrug resistance protein MdtA-like barrel-sandwich hybrid" evidence="6">
    <location>
        <begin position="57"/>
        <end position="205"/>
    </location>
</feature>
<dbReference type="OrthoDB" id="9806939at2"/>
<name>A0A4R5W152_9BURK</name>
<dbReference type="InterPro" id="IPR058625">
    <property type="entry name" value="MdtA-like_BSH"/>
</dbReference>
<dbReference type="GO" id="GO:0022857">
    <property type="term" value="F:transmembrane transporter activity"/>
    <property type="evidence" value="ECO:0007669"/>
    <property type="project" value="InterPro"/>
</dbReference>
<proteinExistence type="inferred from homology"/>
<dbReference type="InterPro" id="IPR058627">
    <property type="entry name" value="MdtA-like_C"/>
</dbReference>
<dbReference type="AlphaFoldDB" id="A0A4R5W152"/>
<gene>
    <name evidence="9" type="ORF">E2I14_09720</name>
</gene>
<dbReference type="PANTHER" id="PTHR32347:SF27">
    <property type="entry name" value="RND EFFLUX PUMP MEMBRANE FUSION PROTEIN BARREL-SANDWICH DOMAIN-CONTAINING PROTEIN"/>
    <property type="match status" value="1"/>
</dbReference>
<feature type="domain" description="Multidrug resistance protein MdtA-like C-terminal permuted SH3" evidence="7">
    <location>
        <begin position="355"/>
        <end position="389"/>
    </location>
</feature>
<sequence>MKRRWLIWSGIACLFAVPFILKLVHSDPAQQVDTQQVSPREIKASILASGNLVYQEQALLSPEVIGKVKSILVKEGDHVEANQIVLMLDDQTYRAEIAQQQAMVRQQQIDIEHQQLTIGNQASQYQRKEDMHRQKMVSDSALDDARFAYDASKIELRKSREGLQQAQAQLNQSMERLAKTSIRSPISGTVTAVDIKVGETAVASQIGIAGSSLMTIANTSSLMAEVNVDEADIARIKLGQEVQIHTAAYPETPLTGVVKTIPLSPKKAEAGQSGTTLAKSYSVKVSIDNPNGLALHPGMTCRAEIYTATSGKSLSVPLQAILSNNDQQTDTGENGAKSSKNKAKVAIENYVFVVDGGIAKKRLVTLGISDDSNQEIVSGLKQGDSVIVGPYKILRHLKPDEKVQVNSSTADAPKATATAKPAADKK</sequence>
<evidence type="ECO:0000259" key="7">
    <source>
        <dbReference type="Pfam" id="PF25967"/>
    </source>
</evidence>
<keyword evidence="10" id="KW-1185">Reference proteome</keyword>
<dbReference type="NCBIfam" id="TIGR01730">
    <property type="entry name" value="RND_mfp"/>
    <property type="match status" value="1"/>
</dbReference>
<evidence type="ECO:0000313" key="10">
    <source>
        <dbReference type="Proteomes" id="UP000294829"/>
    </source>
</evidence>
<comment type="subcellular location">
    <subcellularLocation>
        <location evidence="1">Cell envelope</location>
    </subcellularLocation>
</comment>
<dbReference type="InterPro" id="IPR058636">
    <property type="entry name" value="Beta-barrel_YknX"/>
</dbReference>
<evidence type="ECO:0000259" key="6">
    <source>
        <dbReference type="Pfam" id="PF25917"/>
    </source>
</evidence>
<dbReference type="Proteomes" id="UP000294829">
    <property type="component" value="Unassembled WGS sequence"/>
</dbReference>
<evidence type="ECO:0000256" key="5">
    <source>
        <dbReference type="SAM" id="MobiDB-lite"/>
    </source>
</evidence>
<dbReference type="RefSeq" id="WP_133327910.1">
    <property type="nucleotide sequence ID" value="NZ_SMYL01000004.1"/>
</dbReference>
<comment type="similarity">
    <text evidence="2">Belongs to the membrane fusion protein (MFP) (TC 8.A.1) family.</text>
</comment>
<organism evidence="9 10">
    <name type="scientific">Sapientia aquatica</name>
    <dbReference type="NCBI Taxonomy" id="1549640"/>
    <lineage>
        <taxon>Bacteria</taxon>
        <taxon>Pseudomonadati</taxon>
        <taxon>Pseudomonadota</taxon>
        <taxon>Betaproteobacteria</taxon>
        <taxon>Burkholderiales</taxon>
        <taxon>Oxalobacteraceae</taxon>
        <taxon>Sapientia</taxon>
    </lineage>
</organism>
<dbReference type="Gene3D" id="2.40.30.170">
    <property type="match status" value="1"/>
</dbReference>
<evidence type="ECO:0000256" key="3">
    <source>
        <dbReference type="ARBA" id="ARBA00023054"/>
    </source>
</evidence>
<evidence type="ECO:0000259" key="8">
    <source>
        <dbReference type="Pfam" id="PF25990"/>
    </source>
</evidence>
<dbReference type="SUPFAM" id="SSF111369">
    <property type="entry name" value="HlyD-like secretion proteins"/>
    <property type="match status" value="1"/>
</dbReference>
<feature type="domain" description="YknX-like beta-barrel" evidence="8">
    <location>
        <begin position="224"/>
        <end position="305"/>
    </location>
</feature>
<dbReference type="InterPro" id="IPR006143">
    <property type="entry name" value="RND_pump_MFP"/>
</dbReference>
<feature type="compositionally biased region" description="Low complexity" evidence="5">
    <location>
        <begin position="409"/>
        <end position="426"/>
    </location>
</feature>
<dbReference type="PANTHER" id="PTHR32347">
    <property type="entry name" value="EFFLUX SYSTEM COMPONENT YKNX-RELATED"/>
    <property type="match status" value="1"/>
</dbReference>
<dbReference type="Pfam" id="PF25967">
    <property type="entry name" value="RND-MFP_C"/>
    <property type="match status" value="1"/>
</dbReference>
<accession>A0A4R5W152</accession>
<evidence type="ECO:0000256" key="4">
    <source>
        <dbReference type="SAM" id="Coils"/>
    </source>
</evidence>
<evidence type="ECO:0000256" key="2">
    <source>
        <dbReference type="ARBA" id="ARBA00009477"/>
    </source>
</evidence>
<evidence type="ECO:0000256" key="1">
    <source>
        <dbReference type="ARBA" id="ARBA00004196"/>
    </source>
</evidence>
<dbReference type="GO" id="GO:0030313">
    <property type="term" value="C:cell envelope"/>
    <property type="evidence" value="ECO:0007669"/>
    <property type="project" value="UniProtKB-SubCell"/>
</dbReference>
<keyword evidence="3 4" id="KW-0175">Coiled coil</keyword>
<dbReference type="GO" id="GO:0016020">
    <property type="term" value="C:membrane"/>
    <property type="evidence" value="ECO:0007669"/>
    <property type="project" value="InterPro"/>
</dbReference>
<dbReference type="Pfam" id="PF25990">
    <property type="entry name" value="Beta-barrel_YknX"/>
    <property type="match status" value="1"/>
</dbReference>
<dbReference type="InterPro" id="IPR050465">
    <property type="entry name" value="UPF0194_transport"/>
</dbReference>
<dbReference type="Gene3D" id="2.40.50.100">
    <property type="match status" value="1"/>
</dbReference>